<dbReference type="UniPathway" id="UPA00079"/>
<comment type="catalytic activity">
    <reaction evidence="7">
        <text>isochorismate + 2-oxoglutarate + H(+) = 5-enolpyruvoyl-6-hydroxy-2-succinyl-cyclohex-3-ene-1-carboxylate + CO2</text>
        <dbReference type="Rhea" id="RHEA:25593"/>
        <dbReference type="ChEBI" id="CHEBI:15378"/>
        <dbReference type="ChEBI" id="CHEBI:16526"/>
        <dbReference type="ChEBI" id="CHEBI:16810"/>
        <dbReference type="ChEBI" id="CHEBI:29780"/>
        <dbReference type="ChEBI" id="CHEBI:58818"/>
        <dbReference type="EC" id="2.2.1.9"/>
    </reaction>
</comment>
<dbReference type="Pfam" id="PF02775">
    <property type="entry name" value="TPP_enzyme_C"/>
    <property type="match status" value="1"/>
</dbReference>
<dbReference type="SUPFAM" id="SSF52518">
    <property type="entry name" value="Thiamin diphosphate-binding fold (THDP-binding)"/>
    <property type="match status" value="2"/>
</dbReference>
<dbReference type="Pfam" id="PF02776">
    <property type="entry name" value="TPP_enzyme_N"/>
    <property type="match status" value="1"/>
</dbReference>
<name>A0A7D3Y8S0_9BACL</name>
<dbReference type="GO" id="GO:0070204">
    <property type="term" value="F:2-succinyl-5-enolpyruvyl-6-hydroxy-3-cyclohexene-1-carboxylic-acid synthase activity"/>
    <property type="evidence" value="ECO:0007669"/>
    <property type="project" value="UniProtKB-UniRule"/>
</dbReference>
<evidence type="ECO:0000259" key="8">
    <source>
        <dbReference type="Pfam" id="PF02775"/>
    </source>
</evidence>
<evidence type="ECO:0000256" key="7">
    <source>
        <dbReference type="HAMAP-Rule" id="MF_01659"/>
    </source>
</evidence>
<keyword evidence="2 7" id="KW-0808">Transferase</keyword>
<dbReference type="EC" id="2.2.1.9" evidence="7"/>
<comment type="subunit">
    <text evidence="7">Homodimer.</text>
</comment>
<keyword evidence="4 7" id="KW-0460">Magnesium</keyword>
<dbReference type="Proteomes" id="UP000503088">
    <property type="component" value="Chromosome"/>
</dbReference>
<dbReference type="Pfam" id="PF16582">
    <property type="entry name" value="TPP_enzyme_M_2"/>
    <property type="match status" value="1"/>
</dbReference>
<dbReference type="CDD" id="cd07037">
    <property type="entry name" value="TPP_PYR_MenD"/>
    <property type="match status" value="1"/>
</dbReference>
<dbReference type="PANTHER" id="PTHR42916">
    <property type="entry name" value="2-SUCCINYL-5-ENOLPYRUVYL-6-HYDROXY-3-CYCLOHEXENE-1-CARBOXYLATE SYNTHASE"/>
    <property type="match status" value="1"/>
</dbReference>
<dbReference type="KEGG" id="kpul:GXN76_04685"/>
<organism evidence="11 12">
    <name type="scientific">Kroppenstedtia pulmonis</name>
    <dbReference type="NCBI Taxonomy" id="1380685"/>
    <lineage>
        <taxon>Bacteria</taxon>
        <taxon>Bacillati</taxon>
        <taxon>Bacillota</taxon>
        <taxon>Bacilli</taxon>
        <taxon>Bacillales</taxon>
        <taxon>Thermoactinomycetaceae</taxon>
        <taxon>Kroppenstedtia</taxon>
    </lineage>
</organism>
<feature type="domain" description="Thiamine pyrophosphate enzyme N-terminal TPP-binding" evidence="9">
    <location>
        <begin position="14"/>
        <end position="124"/>
    </location>
</feature>
<dbReference type="EMBL" id="CP048104">
    <property type="protein sequence ID" value="QKG83841.1"/>
    <property type="molecule type" value="Genomic_DNA"/>
</dbReference>
<protein>
    <recommendedName>
        <fullName evidence="7">2-succinyl-5-enolpyruvyl-6-hydroxy-3-cyclohexene-1-carboxylate synthase</fullName>
        <shortName evidence="7">SEPHCHC synthase</shortName>
        <ecNumber evidence="7">2.2.1.9</ecNumber>
    </recommendedName>
    <alternativeName>
        <fullName evidence="7">Menaquinone biosynthesis protein MenD</fullName>
    </alternativeName>
</protein>
<gene>
    <name evidence="7 11" type="primary">menD</name>
    <name evidence="11" type="ORF">GXN76_04685</name>
</gene>
<dbReference type="PANTHER" id="PTHR42916:SF1">
    <property type="entry name" value="PROTEIN PHYLLO, CHLOROPLASTIC"/>
    <property type="match status" value="1"/>
</dbReference>
<evidence type="ECO:0000256" key="3">
    <source>
        <dbReference type="ARBA" id="ARBA00022723"/>
    </source>
</evidence>
<dbReference type="UniPathway" id="UPA01057">
    <property type="reaction ID" value="UER00164"/>
</dbReference>
<keyword evidence="3 7" id="KW-0479">Metal-binding</keyword>
<evidence type="ECO:0000259" key="10">
    <source>
        <dbReference type="Pfam" id="PF16582"/>
    </source>
</evidence>
<accession>A0A7D3Y8S0</accession>
<dbReference type="InterPro" id="IPR004433">
    <property type="entry name" value="MenaQ_synth_MenD"/>
</dbReference>
<dbReference type="PIRSF" id="PIRSF004983">
    <property type="entry name" value="MenD"/>
    <property type="match status" value="1"/>
</dbReference>
<dbReference type="InterPro" id="IPR011766">
    <property type="entry name" value="TPP_enzyme_TPP-bd"/>
</dbReference>
<dbReference type="InterPro" id="IPR029061">
    <property type="entry name" value="THDP-binding"/>
</dbReference>
<dbReference type="Gene3D" id="3.40.50.970">
    <property type="match status" value="2"/>
</dbReference>
<comment type="pathway">
    <text evidence="7">Quinol/quinone metabolism; menaquinone biosynthesis.</text>
</comment>
<evidence type="ECO:0000313" key="12">
    <source>
        <dbReference type="Proteomes" id="UP000503088"/>
    </source>
</evidence>
<comment type="cofactor">
    <cofactor evidence="7">
        <name>thiamine diphosphate</name>
        <dbReference type="ChEBI" id="CHEBI:58937"/>
    </cofactor>
    <text evidence="7">Binds 1 thiamine pyrophosphate per subunit.</text>
</comment>
<dbReference type="RefSeq" id="WP_173220960.1">
    <property type="nucleotide sequence ID" value="NZ_CP048104.1"/>
</dbReference>
<evidence type="ECO:0000256" key="5">
    <source>
        <dbReference type="ARBA" id="ARBA00023052"/>
    </source>
</evidence>
<keyword evidence="6 7" id="KW-0464">Manganese</keyword>
<proteinExistence type="inferred from homology"/>
<dbReference type="AlphaFoldDB" id="A0A7D3Y8S0"/>
<dbReference type="GO" id="GO:0030145">
    <property type="term" value="F:manganese ion binding"/>
    <property type="evidence" value="ECO:0007669"/>
    <property type="project" value="UniProtKB-UniRule"/>
</dbReference>
<dbReference type="GO" id="GO:0000287">
    <property type="term" value="F:magnesium ion binding"/>
    <property type="evidence" value="ECO:0007669"/>
    <property type="project" value="UniProtKB-UniRule"/>
</dbReference>
<keyword evidence="1 7" id="KW-0474">Menaquinone biosynthesis</keyword>
<keyword evidence="12" id="KW-1185">Reference proteome</keyword>
<sequence length="583" mass="64681">MSVRQANTACVGSFVDELARCGLRHVVISPGSRSTPLTMVFQKHPRIRVWMHVDERSAGFFALGIAKAKREPVALVCTSGTAAANYFPAVTEAKLSRVPLIVLTADRPHELRDVGAPQTMDQLHLFGTHVKWFVDMPLPETAPSLVRHIRTTAARSMATAVRGPAGPVHLNLPFREPLVPDMEDPSLFTKGRRSGESSSYVQVHQRYQDILEPRSTNRLNGLDKVERGLIICGPQTDSDITGPLLRLARFLQYPILADPLSGLRSGPHDKTWVLDSYDAFLRDEEMTKKLEPEVVIRFGGMPVSKALLLFLKRYPSSRHIVVDGGGGWQDPTLLATDMVYADPASFCQALIGDRPDERERTSWSLQWQKINSRSRRIMVEQGRTPNLSEGRIFLELAEWLPEKSLLFVGNSMPVRDMDSFFLNNSRGIQTMANRGANGIDGVVSTALGAATTVSHMTLVIGDLSFYHDLNGLLAAKLHSLNATIIVVNNNGGGIFSFLPQAKEAEAFEDLFGTPIDLDFSHVVQMYKGTFRRVTDWAEFRKAHEEGRKEGGLSVIEIVTDRGKNVSLHRKIWQAVANGLKEEA</sequence>
<dbReference type="InterPro" id="IPR032264">
    <property type="entry name" value="MenD_middle"/>
</dbReference>
<comment type="similarity">
    <text evidence="7">Belongs to the TPP enzyme family. MenD subfamily.</text>
</comment>
<dbReference type="GO" id="GO:0030976">
    <property type="term" value="F:thiamine pyrophosphate binding"/>
    <property type="evidence" value="ECO:0007669"/>
    <property type="project" value="UniProtKB-UniRule"/>
</dbReference>
<dbReference type="GO" id="GO:0009234">
    <property type="term" value="P:menaquinone biosynthetic process"/>
    <property type="evidence" value="ECO:0007669"/>
    <property type="project" value="UniProtKB-UniRule"/>
</dbReference>
<comment type="function">
    <text evidence="7">Catalyzes the thiamine diphosphate-dependent decarboxylation of 2-oxoglutarate and the subsequent addition of the resulting succinic semialdehyde-thiamine pyrophosphate anion to isochorismate to yield 2-succinyl-5-enolpyruvyl-6-hydroxy-3-cyclohexene-1-carboxylate (SEPHCHC).</text>
</comment>
<evidence type="ECO:0000256" key="4">
    <source>
        <dbReference type="ARBA" id="ARBA00022842"/>
    </source>
</evidence>
<comment type="cofactor">
    <cofactor evidence="7">
        <name>Mg(2+)</name>
        <dbReference type="ChEBI" id="CHEBI:18420"/>
    </cofactor>
    <cofactor evidence="7">
        <name>Mn(2+)</name>
        <dbReference type="ChEBI" id="CHEBI:29035"/>
    </cofactor>
</comment>
<dbReference type="InterPro" id="IPR012001">
    <property type="entry name" value="Thiamin_PyroP_enz_TPP-bd_dom"/>
</dbReference>
<keyword evidence="5 7" id="KW-0786">Thiamine pyrophosphate</keyword>
<dbReference type="Gene3D" id="3.40.50.1220">
    <property type="entry name" value="TPP-binding domain"/>
    <property type="match status" value="1"/>
</dbReference>
<dbReference type="NCBIfam" id="TIGR00173">
    <property type="entry name" value="menD"/>
    <property type="match status" value="1"/>
</dbReference>
<dbReference type="HAMAP" id="MF_01659">
    <property type="entry name" value="MenD"/>
    <property type="match status" value="1"/>
</dbReference>
<evidence type="ECO:0000259" key="9">
    <source>
        <dbReference type="Pfam" id="PF02776"/>
    </source>
</evidence>
<evidence type="ECO:0000256" key="6">
    <source>
        <dbReference type="ARBA" id="ARBA00023211"/>
    </source>
</evidence>
<dbReference type="SUPFAM" id="SSF52467">
    <property type="entry name" value="DHS-like NAD/FAD-binding domain"/>
    <property type="match status" value="1"/>
</dbReference>
<comment type="pathway">
    <text evidence="7">Quinol/quinone metabolism; 1,4-dihydroxy-2-naphthoate biosynthesis; 1,4-dihydroxy-2-naphthoate from chorismate: step 2/7.</text>
</comment>
<feature type="domain" description="Thiamine pyrophosphate enzyme TPP-binding" evidence="8">
    <location>
        <begin position="442"/>
        <end position="557"/>
    </location>
</feature>
<evidence type="ECO:0000256" key="2">
    <source>
        <dbReference type="ARBA" id="ARBA00022679"/>
    </source>
</evidence>
<dbReference type="CDD" id="cd02009">
    <property type="entry name" value="TPP_SHCHC_synthase"/>
    <property type="match status" value="1"/>
</dbReference>
<reference evidence="11 12" key="1">
    <citation type="submission" date="2020-01" db="EMBL/GenBank/DDBJ databases">
        <authorList>
            <person name="Gulvik C.A."/>
            <person name="Batra D.G."/>
        </authorList>
    </citation>
    <scope>NUCLEOTIDE SEQUENCE [LARGE SCALE GENOMIC DNA]</scope>
    <source>
        <strain evidence="11 12">W9323</strain>
    </source>
</reference>
<evidence type="ECO:0000256" key="1">
    <source>
        <dbReference type="ARBA" id="ARBA00022428"/>
    </source>
</evidence>
<dbReference type="InterPro" id="IPR029035">
    <property type="entry name" value="DHS-like_NAD/FAD-binding_dom"/>
</dbReference>
<evidence type="ECO:0000313" key="11">
    <source>
        <dbReference type="EMBL" id="QKG83841.1"/>
    </source>
</evidence>
<feature type="domain" description="Menaquinone biosynthesis protein MenD middle" evidence="10">
    <location>
        <begin position="199"/>
        <end position="408"/>
    </location>
</feature>